<feature type="transmembrane region" description="Helical" evidence="1">
    <location>
        <begin position="236"/>
        <end position="257"/>
    </location>
</feature>
<keyword evidence="4" id="KW-1185">Reference proteome</keyword>
<dbReference type="PATRIC" id="fig|29536.5.peg.1018"/>
<feature type="transmembrane region" description="Helical" evidence="1">
    <location>
        <begin position="106"/>
        <end position="131"/>
    </location>
</feature>
<feature type="transmembrane region" description="Helical" evidence="1">
    <location>
        <begin position="266"/>
        <end position="284"/>
    </location>
</feature>
<evidence type="ECO:0000256" key="1">
    <source>
        <dbReference type="SAM" id="Phobius"/>
    </source>
</evidence>
<proteinExistence type="predicted"/>
<keyword evidence="1" id="KW-1133">Transmembrane helix</keyword>
<keyword evidence="1" id="KW-0472">Membrane</keyword>
<dbReference type="InterPro" id="IPR037185">
    <property type="entry name" value="EmrE-like"/>
</dbReference>
<reference evidence="3 4" key="1">
    <citation type="submission" date="2016-06" db="EMBL/GenBank/DDBJ databases">
        <title>Draft genome sequence of Flavobacterium succinicans strain DD5b.</title>
        <authorList>
            <person name="Poehlein A."/>
            <person name="Daniel R."/>
            <person name="Simeonova D.D."/>
        </authorList>
    </citation>
    <scope>NUCLEOTIDE SEQUENCE [LARGE SCALE GENOMIC DNA]</scope>
    <source>
        <strain evidence="3 4">DD5b</strain>
    </source>
</reference>
<dbReference type="InterPro" id="IPR000620">
    <property type="entry name" value="EamA_dom"/>
</dbReference>
<protein>
    <submittedName>
        <fullName evidence="3">EamA-like transporter family protein</fullName>
    </submittedName>
</protein>
<evidence type="ECO:0000259" key="2">
    <source>
        <dbReference type="Pfam" id="PF00892"/>
    </source>
</evidence>
<sequence length="286" mass="31400">MLFLILSIVCSVTVGVLFKWFRNLEAFNSKVIIASNYGIALLLCYFCFSPQFSTLAEQAPWPLYFALGFLLPSVFLLLSQSIQYIGIVKTDAAQRLSLFIPLLASWLLFGEQFSILKVLAFGLGFPALLLILSKPTANSNSNWGYSALVLLGFGIIDILFKQIALQTQLPFTTSLLVIFALALVIMSGVVGYEILIQHQKIAGINALWGVAVGVFNFGNIYFYLKAHQAFSENPSTVFAGMNMGVIVLGSLIGVLIFKEKLTLKNYLGLFLALLAIVLLTYAQLNA</sequence>
<feature type="transmembrane region" description="Helical" evidence="1">
    <location>
        <begin position="31"/>
        <end position="49"/>
    </location>
</feature>
<feature type="transmembrane region" description="Helical" evidence="1">
    <location>
        <begin position="61"/>
        <end position="86"/>
    </location>
</feature>
<name>A0A199XV61_9FLAO</name>
<dbReference type="Gene3D" id="1.10.3730.20">
    <property type="match status" value="1"/>
</dbReference>
<keyword evidence="1" id="KW-0812">Transmembrane</keyword>
<dbReference type="RefSeq" id="WP_064714813.1">
    <property type="nucleotide sequence ID" value="NZ_JMTM01000017.1"/>
</dbReference>
<feature type="transmembrane region" description="Helical" evidence="1">
    <location>
        <begin position="204"/>
        <end position="224"/>
    </location>
</feature>
<evidence type="ECO:0000313" key="4">
    <source>
        <dbReference type="Proteomes" id="UP000093807"/>
    </source>
</evidence>
<accession>A0A199XV61</accession>
<feature type="transmembrane region" description="Helical" evidence="1">
    <location>
        <begin position="171"/>
        <end position="192"/>
    </location>
</feature>
<dbReference type="Pfam" id="PF00892">
    <property type="entry name" value="EamA"/>
    <property type="match status" value="1"/>
</dbReference>
<dbReference type="SUPFAM" id="SSF103481">
    <property type="entry name" value="Multidrug resistance efflux transporter EmrE"/>
    <property type="match status" value="2"/>
</dbReference>
<dbReference type="GO" id="GO:0016020">
    <property type="term" value="C:membrane"/>
    <property type="evidence" value="ECO:0007669"/>
    <property type="project" value="InterPro"/>
</dbReference>
<gene>
    <name evidence="3" type="ORF">FLB_09880</name>
</gene>
<dbReference type="AlphaFoldDB" id="A0A199XV61"/>
<comment type="caution">
    <text evidence="3">The sequence shown here is derived from an EMBL/GenBank/DDBJ whole genome shotgun (WGS) entry which is preliminary data.</text>
</comment>
<dbReference type="OrthoDB" id="1524053at2"/>
<feature type="transmembrane region" description="Helical" evidence="1">
    <location>
        <begin position="143"/>
        <end position="165"/>
    </location>
</feature>
<organism evidence="3 4">
    <name type="scientific">Flavobacterium succinicans</name>
    <dbReference type="NCBI Taxonomy" id="29536"/>
    <lineage>
        <taxon>Bacteria</taxon>
        <taxon>Pseudomonadati</taxon>
        <taxon>Bacteroidota</taxon>
        <taxon>Flavobacteriia</taxon>
        <taxon>Flavobacteriales</taxon>
        <taxon>Flavobacteriaceae</taxon>
        <taxon>Flavobacterium</taxon>
    </lineage>
</organism>
<dbReference type="EMBL" id="JMTM01000017">
    <property type="protein sequence ID" value="OAZ05136.1"/>
    <property type="molecule type" value="Genomic_DNA"/>
</dbReference>
<evidence type="ECO:0000313" key="3">
    <source>
        <dbReference type="EMBL" id="OAZ05136.1"/>
    </source>
</evidence>
<dbReference type="Proteomes" id="UP000093807">
    <property type="component" value="Unassembled WGS sequence"/>
</dbReference>
<feature type="domain" description="EamA" evidence="2">
    <location>
        <begin position="2"/>
        <end position="132"/>
    </location>
</feature>